<organism evidence="8 9">
    <name type="scientific">Aspergillus niger</name>
    <dbReference type="NCBI Taxonomy" id="5061"/>
    <lineage>
        <taxon>Eukaryota</taxon>
        <taxon>Fungi</taxon>
        <taxon>Dikarya</taxon>
        <taxon>Ascomycota</taxon>
        <taxon>Pezizomycotina</taxon>
        <taxon>Eurotiomycetes</taxon>
        <taxon>Eurotiomycetidae</taxon>
        <taxon>Eurotiales</taxon>
        <taxon>Aspergillaceae</taxon>
        <taxon>Aspergillus</taxon>
        <taxon>Aspergillus subgen. Circumdati</taxon>
    </lineage>
</organism>
<feature type="transmembrane region" description="Helical" evidence="6">
    <location>
        <begin position="123"/>
        <end position="146"/>
    </location>
</feature>
<dbReference type="PANTHER" id="PTHR33048:SF47">
    <property type="entry name" value="INTEGRAL MEMBRANE PROTEIN-RELATED"/>
    <property type="match status" value="1"/>
</dbReference>
<dbReference type="VEuPathDB" id="FungiDB:ASPNIDRAFT2_1082022"/>
<feature type="transmembrane region" description="Helical" evidence="6">
    <location>
        <begin position="45"/>
        <end position="69"/>
    </location>
</feature>
<evidence type="ECO:0000313" key="8">
    <source>
        <dbReference type="EMBL" id="GAQ43409.1"/>
    </source>
</evidence>
<sequence>MNPPDVNVGYKLLVGTTVTFVSACVVVMLRAVARILYASLGWDDYMMLFAVAQALVATICDFLAVNNGLGRHMVYLTKKQIPPLLFWDYLGQVFCVNALTFAKISICLSYLRILRGSHQRTLRVLCTVTAVLVFAVNTVVIISFYARCNPTHKSWDPYLPGTCWPAATETGLVILQGSFSALTDYFLSAVPIFLFKDLQISRKNKIVLCGLMSLGAVTGIFATIRTVESGESLTGSSASDSTYTTIMGLTWAGMERNIAMMIASVPPLRPLAEPVVRLTSQTFSNLMSSRRTQNSYELGSQATIQSPGLGASSKHYASAKQAAFAKDDRSTSLEHILPPQANATSVV</sequence>
<evidence type="ECO:0000256" key="1">
    <source>
        <dbReference type="ARBA" id="ARBA00004141"/>
    </source>
</evidence>
<evidence type="ECO:0000256" key="3">
    <source>
        <dbReference type="ARBA" id="ARBA00022989"/>
    </source>
</evidence>
<comment type="similarity">
    <text evidence="5">Belongs to the SAT4 family.</text>
</comment>
<accession>A0A100ILG4</accession>
<keyword evidence="3 6" id="KW-1133">Transmembrane helix</keyword>
<protein>
    <recommendedName>
        <fullName evidence="7">Rhodopsin domain-containing protein</fullName>
    </recommendedName>
</protein>
<evidence type="ECO:0000256" key="4">
    <source>
        <dbReference type="ARBA" id="ARBA00023136"/>
    </source>
</evidence>
<dbReference type="VEuPathDB" id="FungiDB:M747DRAFT_238658"/>
<feature type="domain" description="Rhodopsin" evidence="7">
    <location>
        <begin position="29"/>
        <end position="272"/>
    </location>
</feature>
<gene>
    <name evidence="8" type="ORF">ABL_06070</name>
</gene>
<dbReference type="InterPro" id="IPR049326">
    <property type="entry name" value="Rhodopsin_dom_fungi"/>
</dbReference>
<dbReference type="OrthoDB" id="4682787at2759"/>
<dbReference type="Pfam" id="PF20684">
    <property type="entry name" value="Fung_rhodopsin"/>
    <property type="match status" value="1"/>
</dbReference>
<feature type="transmembrane region" description="Helical" evidence="6">
    <location>
        <begin position="89"/>
        <end position="111"/>
    </location>
</feature>
<dbReference type="GO" id="GO:0016020">
    <property type="term" value="C:membrane"/>
    <property type="evidence" value="ECO:0007669"/>
    <property type="project" value="UniProtKB-SubCell"/>
</dbReference>
<name>A0A100ILG4_ASPNG</name>
<comment type="caution">
    <text evidence="8">The sequence shown here is derived from an EMBL/GenBank/DDBJ whole genome shotgun (WGS) entry which is preliminary data.</text>
</comment>
<keyword evidence="2 6" id="KW-0812">Transmembrane</keyword>
<comment type="subcellular location">
    <subcellularLocation>
        <location evidence="1">Membrane</location>
        <topology evidence="1">Multi-pass membrane protein</topology>
    </subcellularLocation>
</comment>
<dbReference type="EMBL" id="BCMY01000009">
    <property type="protein sequence ID" value="GAQ43409.1"/>
    <property type="molecule type" value="Genomic_DNA"/>
</dbReference>
<dbReference type="VEuPathDB" id="FungiDB:ATCC64974_22710"/>
<dbReference type="PANTHER" id="PTHR33048">
    <property type="entry name" value="PTH11-LIKE INTEGRAL MEMBRANE PROTEIN (AFU_ORTHOLOGUE AFUA_5G11245)"/>
    <property type="match status" value="1"/>
</dbReference>
<keyword evidence="4 6" id="KW-0472">Membrane</keyword>
<reference evidence="9" key="1">
    <citation type="journal article" date="2016" name="Genome Announc.">
        <title>Draft genome sequence of Aspergillus niger strain An76.</title>
        <authorList>
            <person name="Gong W."/>
            <person name="Cheng Z."/>
            <person name="Zhang H."/>
            <person name="Liu L."/>
            <person name="Gao P."/>
            <person name="Wang L."/>
        </authorList>
    </citation>
    <scope>NUCLEOTIDE SEQUENCE [LARGE SCALE GENOMIC DNA]</scope>
    <source>
        <strain evidence="9">An76</strain>
    </source>
</reference>
<evidence type="ECO:0000259" key="7">
    <source>
        <dbReference type="Pfam" id="PF20684"/>
    </source>
</evidence>
<evidence type="ECO:0000256" key="2">
    <source>
        <dbReference type="ARBA" id="ARBA00022692"/>
    </source>
</evidence>
<dbReference type="InterPro" id="IPR052337">
    <property type="entry name" value="SAT4-like"/>
</dbReference>
<feature type="transmembrane region" description="Helical" evidence="6">
    <location>
        <begin position="206"/>
        <end position="224"/>
    </location>
</feature>
<evidence type="ECO:0000256" key="6">
    <source>
        <dbReference type="SAM" id="Phobius"/>
    </source>
</evidence>
<feature type="transmembrane region" description="Helical" evidence="6">
    <location>
        <begin position="174"/>
        <end position="194"/>
    </location>
</feature>
<proteinExistence type="inferred from homology"/>
<dbReference type="AlphaFoldDB" id="A0A100ILG4"/>
<evidence type="ECO:0000313" key="9">
    <source>
        <dbReference type="Proteomes" id="UP000068243"/>
    </source>
</evidence>
<dbReference type="VEuPathDB" id="FungiDB:An01g00890"/>
<dbReference type="OMA" id="CHVMSTN"/>
<feature type="transmembrane region" description="Helical" evidence="6">
    <location>
        <begin position="12"/>
        <end position="33"/>
    </location>
</feature>
<dbReference type="Proteomes" id="UP000068243">
    <property type="component" value="Unassembled WGS sequence"/>
</dbReference>
<evidence type="ECO:0000256" key="5">
    <source>
        <dbReference type="ARBA" id="ARBA00038359"/>
    </source>
</evidence>